<sequence length="581" mass="67336">MIKYLGIFLIVIASSCSQQKNSQTPITPFADFLKQYHEERQTFYPLESTYAGETKLNHLLPIDISQKFIHDLKSMYLKYQQGLANYDVSKFSEVDQLSYDILKWECEVNLDDEQFENYLIPINQFNSLHLTMGTFASGEGTQPFKTVKDYDNWLQRLDAYVIWLDTAMVNMHLGIQKGIVLPKALTKKLIPQFEAMTITDMEKHLYYSPIRRIPADFSSEDKSRLSSAYESMIKDKLVPRFKAMTEFLKGDYLTASRESSGISELTNGKIYYAAKLKEQTTTHLTPEEIHQLGLNEVSRIKTEMEKVMAQVGFKGSLKEFFDHVRQKKELMPFNEPKQVIDNFYAIYEKMKPNLSKLFDLEPKSKFEIRRTEAFREASASAEYNQGSIDGTRPGIFYVPIPNVKTYNLYSDEDLFLHEAIPGHHYQISLAQENTSLPEFRKLLWYGAYGEGWALYSESLGQELGLYQDPYQYFGMLGAEMHRSIRLVVDTGMHAFGWSREKAIQYSMENEAESEESIISEIERYMAWPGQACSYKIGQLKIRELRSILEKRDGQSFDVKKFHRMVLESGCLPLAVLEKRLI</sequence>
<dbReference type="AlphaFoldDB" id="A0A9D7XGU2"/>
<dbReference type="EMBL" id="JADKFW010000004">
    <property type="protein sequence ID" value="MBK9717028.1"/>
    <property type="molecule type" value="Genomic_DNA"/>
</dbReference>
<proteinExistence type="predicted"/>
<dbReference type="Pfam" id="PF05960">
    <property type="entry name" value="DUF885"/>
    <property type="match status" value="1"/>
</dbReference>
<dbReference type="PANTHER" id="PTHR33361">
    <property type="entry name" value="GLR0591 PROTEIN"/>
    <property type="match status" value="1"/>
</dbReference>
<dbReference type="Proteomes" id="UP000808349">
    <property type="component" value="Unassembled WGS sequence"/>
</dbReference>
<reference evidence="1 2" key="1">
    <citation type="submission" date="2020-10" db="EMBL/GenBank/DDBJ databases">
        <title>Connecting structure to function with the recovery of over 1000 high-quality activated sludge metagenome-assembled genomes encoding full-length rRNA genes using long-read sequencing.</title>
        <authorList>
            <person name="Singleton C.M."/>
            <person name="Petriglieri F."/>
            <person name="Kristensen J.M."/>
            <person name="Kirkegaard R.H."/>
            <person name="Michaelsen T.Y."/>
            <person name="Andersen M.H."/>
            <person name="Karst S.M."/>
            <person name="Dueholm M.S."/>
            <person name="Nielsen P.H."/>
            <person name="Albertsen M."/>
        </authorList>
    </citation>
    <scope>NUCLEOTIDE SEQUENCE [LARGE SCALE GENOMIC DNA]</scope>
    <source>
        <strain evidence="1">Ribe_18-Q3-R11-54_BAT3C.373</strain>
    </source>
</reference>
<gene>
    <name evidence="1" type="ORF">IPO85_05865</name>
</gene>
<dbReference type="InterPro" id="IPR010281">
    <property type="entry name" value="DUF885"/>
</dbReference>
<evidence type="ECO:0000313" key="2">
    <source>
        <dbReference type="Proteomes" id="UP000808349"/>
    </source>
</evidence>
<organism evidence="1 2">
    <name type="scientific">Candidatus Defluviibacterium haderslevense</name>
    <dbReference type="NCBI Taxonomy" id="2981993"/>
    <lineage>
        <taxon>Bacteria</taxon>
        <taxon>Pseudomonadati</taxon>
        <taxon>Bacteroidota</taxon>
        <taxon>Saprospiria</taxon>
        <taxon>Saprospirales</taxon>
        <taxon>Saprospiraceae</taxon>
        <taxon>Candidatus Defluviibacterium</taxon>
    </lineage>
</organism>
<name>A0A9D7XGU2_9BACT</name>
<accession>A0A9D7XGU2</accession>
<protein>
    <submittedName>
        <fullName evidence="1">DUF885 domain-containing protein</fullName>
    </submittedName>
</protein>
<dbReference type="PANTHER" id="PTHR33361:SF16">
    <property type="entry name" value="DUF885 DOMAIN-CONTAINING PROTEIN"/>
    <property type="match status" value="1"/>
</dbReference>
<dbReference type="PROSITE" id="PS51257">
    <property type="entry name" value="PROKAR_LIPOPROTEIN"/>
    <property type="match status" value="1"/>
</dbReference>
<comment type="caution">
    <text evidence="1">The sequence shown here is derived from an EMBL/GenBank/DDBJ whole genome shotgun (WGS) entry which is preliminary data.</text>
</comment>
<evidence type="ECO:0000313" key="1">
    <source>
        <dbReference type="EMBL" id="MBK9717028.1"/>
    </source>
</evidence>